<dbReference type="Proteomes" id="UP000009138">
    <property type="component" value="Unassembled WGS sequence"/>
</dbReference>
<protein>
    <submittedName>
        <fullName evidence="1">Uncharacterized protein</fullName>
    </submittedName>
</protein>
<reference evidence="1 2" key="1">
    <citation type="journal article" date="2009" name="PLoS Genet.">
        <title>Genomic analysis of the basal lineage fungus Rhizopus oryzae reveals a whole-genome duplication.</title>
        <authorList>
            <person name="Ma L.-J."/>
            <person name="Ibrahim A.S."/>
            <person name="Skory C."/>
            <person name="Grabherr M.G."/>
            <person name="Burger G."/>
            <person name="Butler M."/>
            <person name="Elias M."/>
            <person name="Idnurm A."/>
            <person name="Lang B.F."/>
            <person name="Sone T."/>
            <person name="Abe A."/>
            <person name="Calvo S.E."/>
            <person name="Corrochano L.M."/>
            <person name="Engels R."/>
            <person name="Fu J."/>
            <person name="Hansberg W."/>
            <person name="Kim J.-M."/>
            <person name="Kodira C.D."/>
            <person name="Koehrsen M.J."/>
            <person name="Liu B."/>
            <person name="Miranda-Saavedra D."/>
            <person name="O'Leary S."/>
            <person name="Ortiz-Castellanos L."/>
            <person name="Poulter R."/>
            <person name="Rodriguez-Romero J."/>
            <person name="Ruiz-Herrera J."/>
            <person name="Shen Y.-Q."/>
            <person name="Zeng Q."/>
            <person name="Galagan J."/>
            <person name="Birren B.W."/>
            <person name="Cuomo C.A."/>
            <person name="Wickes B.L."/>
        </authorList>
    </citation>
    <scope>NUCLEOTIDE SEQUENCE [LARGE SCALE GENOMIC DNA]</scope>
    <source>
        <strain evidence="2">RA 99-880 / ATCC MYA-4621 / FGSC 9543 / NRRL 43880</strain>
    </source>
</reference>
<dbReference type="RefSeq" id="XP_067514790.1">
    <property type="nucleotide sequence ID" value="XM_067658689.1"/>
</dbReference>
<dbReference type="AlphaFoldDB" id="I1BT64"/>
<dbReference type="InParanoid" id="I1BT64"/>
<evidence type="ECO:0000313" key="2">
    <source>
        <dbReference type="Proteomes" id="UP000009138"/>
    </source>
</evidence>
<sequence length="51" mass="5725">MFSGKDMNRGMAGRVWNSVRFLLEHVISIPSHTYKALFCSSSQYAPSTTIT</sequence>
<proteinExistence type="predicted"/>
<dbReference type="EMBL" id="CH476733">
    <property type="protein sequence ID" value="EIE79394.1"/>
    <property type="molecule type" value="Genomic_DNA"/>
</dbReference>
<keyword evidence="2" id="KW-1185">Reference proteome</keyword>
<dbReference type="GeneID" id="93611070"/>
<name>I1BT64_RHIO9</name>
<organism evidence="1 2">
    <name type="scientific">Rhizopus delemar (strain RA 99-880 / ATCC MYA-4621 / FGSC 9543 / NRRL 43880)</name>
    <name type="common">Mucormycosis agent</name>
    <name type="synonym">Rhizopus arrhizus var. delemar</name>
    <dbReference type="NCBI Taxonomy" id="246409"/>
    <lineage>
        <taxon>Eukaryota</taxon>
        <taxon>Fungi</taxon>
        <taxon>Fungi incertae sedis</taxon>
        <taxon>Mucoromycota</taxon>
        <taxon>Mucoromycotina</taxon>
        <taxon>Mucoromycetes</taxon>
        <taxon>Mucorales</taxon>
        <taxon>Mucorineae</taxon>
        <taxon>Rhizopodaceae</taxon>
        <taxon>Rhizopus</taxon>
    </lineage>
</organism>
<dbReference type="VEuPathDB" id="FungiDB:RO3G_04099"/>
<accession>I1BT64</accession>
<gene>
    <name evidence="1" type="ORF">RO3G_04099</name>
</gene>
<evidence type="ECO:0000313" key="1">
    <source>
        <dbReference type="EMBL" id="EIE79394.1"/>
    </source>
</evidence>